<dbReference type="GO" id="GO:0022857">
    <property type="term" value="F:transmembrane transporter activity"/>
    <property type="evidence" value="ECO:0007669"/>
    <property type="project" value="TreeGrafter"/>
</dbReference>
<protein>
    <recommendedName>
        <fullName evidence="9">Major facilitator superfamily (MFS) profile domain-containing protein</fullName>
    </recommendedName>
</protein>
<keyword evidence="4 6" id="KW-1133">Transmembrane helix</keyword>
<feature type="transmembrane region" description="Helical" evidence="6">
    <location>
        <begin position="206"/>
        <end position="226"/>
    </location>
</feature>
<dbReference type="InterPro" id="IPR036259">
    <property type="entry name" value="MFS_trans_sf"/>
</dbReference>
<dbReference type="GO" id="GO:0016020">
    <property type="term" value="C:membrane"/>
    <property type="evidence" value="ECO:0007669"/>
    <property type="project" value="UniProtKB-SubCell"/>
</dbReference>
<evidence type="ECO:0008006" key="9">
    <source>
        <dbReference type="Google" id="ProtNLM"/>
    </source>
</evidence>
<dbReference type="SUPFAM" id="SSF103473">
    <property type="entry name" value="MFS general substrate transporter"/>
    <property type="match status" value="1"/>
</dbReference>
<evidence type="ECO:0000256" key="4">
    <source>
        <dbReference type="ARBA" id="ARBA00022989"/>
    </source>
</evidence>
<evidence type="ECO:0000256" key="1">
    <source>
        <dbReference type="ARBA" id="ARBA00004141"/>
    </source>
</evidence>
<dbReference type="AlphaFoldDB" id="A0A3M9YC05"/>
<dbReference type="Gene3D" id="1.20.1250.20">
    <property type="entry name" value="MFS general substrate transporter like domains"/>
    <property type="match status" value="1"/>
</dbReference>
<dbReference type="Proteomes" id="UP000267145">
    <property type="component" value="Unassembled WGS sequence"/>
</dbReference>
<reference evidence="7 8" key="1">
    <citation type="submission" date="2018-10" db="EMBL/GenBank/DDBJ databases">
        <title>Genome sequence of Verticillium nonalfalfae VnAa140.</title>
        <authorList>
            <person name="Stajich J.E."/>
            <person name="Kasson M.T."/>
        </authorList>
    </citation>
    <scope>NUCLEOTIDE SEQUENCE [LARGE SCALE GENOMIC DNA]</scope>
    <source>
        <strain evidence="7 8">VnAa140</strain>
    </source>
</reference>
<proteinExistence type="predicted"/>
<name>A0A3M9YC05_9PEZI</name>
<comment type="caution">
    <text evidence="7">The sequence shown here is derived from an EMBL/GenBank/DDBJ whole genome shotgun (WGS) entry which is preliminary data.</text>
</comment>
<evidence type="ECO:0000256" key="6">
    <source>
        <dbReference type="SAM" id="Phobius"/>
    </source>
</evidence>
<gene>
    <name evidence="7" type="ORF">D7B24_005384</name>
</gene>
<evidence type="ECO:0000313" key="7">
    <source>
        <dbReference type="EMBL" id="RNJ57904.1"/>
    </source>
</evidence>
<evidence type="ECO:0000313" key="8">
    <source>
        <dbReference type="Proteomes" id="UP000267145"/>
    </source>
</evidence>
<dbReference type="EMBL" id="RBVV01000033">
    <property type="protein sequence ID" value="RNJ57904.1"/>
    <property type="molecule type" value="Genomic_DNA"/>
</dbReference>
<organism evidence="7 8">
    <name type="scientific">Verticillium nonalfalfae</name>
    <dbReference type="NCBI Taxonomy" id="1051616"/>
    <lineage>
        <taxon>Eukaryota</taxon>
        <taxon>Fungi</taxon>
        <taxon>Dikarya</taxon>
        <taxon>Ascomycota</taxon>
        <taxon>Pezizomycotina</taxon>
        <taxon>Sordariomycetes</taxon>
        <taxon>Hypocreomycetidae</taxon>
        <taxon>Glomerellales</taxon>
        <taxon>Plectosphaerellaceae</taxon>
        <taxon>Verticillium</taxon>
    </lineage>
</organism>
<dbReference type="STRING" id="1051616.A0A3M9YC05"/>
<feature type="transmembrane region" description="Helical" evidence="6">
    <location>
        <begin position="238"/>
        <end position="260"/>
    </location>
</feature>
<evidence type="ECO:0000256" key="3">
    <source>
        <dbReference type="ARBA" id="ARBA00022692"/>
    </source>
</evidence>
<keyword evidence="2" id="KW-0813">Transport</keyword>
<keyword evidence="5 6" id="KW-0472">Membrane</keyword>
<keyword evidence="8" id="KW-1185">Reference proteome</keyword>
<dbReference type="GeneID" id="39609073"/>
<keyword evidence="3 6" id="KW-0812">Transmembrane</keyword>
<evidence type="ECO:0000256" key="2">
    <source>
        <dbReference type="ARBA" id="ARBA00022448"/>
    </source>
</evidence>
<sequence>MRQGRRQPRRRSSKLVVHCVRGEESQGPQALVRAYGTDLNLRQARLNTFEEDLGINGSHYNTAVAVLKAGYMVARLPSKMLITRVYPCVYLPCCALVWSGVSATTATTKSFSSLITVRLPSSKTGSAAKWSIFEGLRHLAAVCMATDRVSTAEEKQTVRNGLKLAVPDYRTWVFVVTNICMISSYGFNNFFLIIVTGFGISSRADSLLMAATPCIVGSIMSFVVAFSSDRHWKRDYHISANLAMAIVGFVMSVSSINAPARYDALLLALLLMLL</sequence>
<accession>A0A3M9YC05</accession>
<comment type="subcellular location">
    <subcellularLocation>
        <location evidence="1">Membrane</location>
        <topology evidence="1">Multi-pass membrane protein</topology>
    </subcellularLocation>
</comment>
<feature type="transmembrane region" description="Helical" evidence="6">
    <location>
        <begin position="172"/>
        <end position="200"/>
    </location>
</feature>
<dbReference type="PANTHER" id="PTHR43791:SF62">
    <property type="entry name" value="MAJOR FACILITATOR SUPERFAMILY (MFS) PROFILE DOMAIN-CONTAINING PROTEIN"/>
    <property type="match status" value="1"/>
</dbReference>
<dbReference type="RefSeq" id="XP_028496062.1">
    <property type="nucleotide sequence ID" value="XM_028639541.1"/>
</dbReference>
<dbReference type="PANTHER" id="PTHR43791">
    <property type="entry name" value="PERMEASE-RELATED"/>
    <property type="match status" value="1"/>
</dbReference>
<evidence type="ECO:0000256" key="5">
    <source>
        <dbReference type="ARBA" id="ARBA00023136"/>
    </source>
</evidence>